<evidence type="ECO:0000256" key="1">
    <source>
        <dbReference type="ARBA" id="ARBA00001946"/>
    </source>
</evidence>
<dbReference type="AlphaFoldDB" id="A0A0N1FHC9"/>
<keyword evidence="2" id="KW-0378">Hydrolase</keyword>
<dbReference type="SUPFAM" id="SSF55811">
    <property type="entry name" value="Nudix"/>
    <property type="match status" value="1"/>
</dbReference>
<gene>
    <name evidence="4" type="ORF">AE618_14590</name>
</gene>
<dbReference type="Gene3D" id="3.90.79.10">
    <property type="entry name" value="Nucleoside Triphosphate Pyrophosphohydrolase"/>
    <property type="match status" value="1"/>
</dbReference>
<comment type="caution">
    <text evidence="4">The sequence shown here is derived from an EMBL/GenBank/DDBJ whole genome shotgun (WGS) entry which is preliminary data.</text>
</comment>
<keyword evidence="5" id="KW-1185">Reference proteome</keyword>
<dbReference type="EMBL" id="LGSZ01000045">
    <property type="protein sequence ID" value="KPH80234.1"/>
    <property type="molecule type" value="Genomic_DNA"/>
</dbReference>
<dbReference type="PATRIC" id="fig|1526658.3.peg.1122"/>
<dbReference type="InterPro" id="IPR015797">
    <property type="entry name" value="NUDIX_hydrolase-like_dom_sf"/>
</dbReference>
<evidence type="ECO:0000256" key="2">
    <source>
        <dbReference type="ARBA" id="ARBA00022801"/>
    </source>
</evidence>
<evidence type="ECO:0000313" key="5">
    <source>
        <dbReference type="Proteomes" id="UP000037822"/>
    </source>
</evidence>
<dbReference type="CDD" id="cd04680">
    <property type="entry name" value="NUDIX_Hydrolase"/>
    <property type="match status" value="1"/>
</dbReference>
<accession>A0A0N1FHC9</accession>
<sequence>MAGSTGDKGGREPEAGLTRLQRLQVRVLHSYFRFARGMTLGVRAAVLNEAGEVFLIRHTYTPGWQLPGGGVETGETVGEALAKELREEGCIRLTAPAQLFGIYFNRKISRRDHVVLYVVRDFVVDAVKKADMEIAEARFFPLDALPQGLTPATRRRLAEIAEGAMSGTDW</sequence>
<reference evidence="4 5" key="1">
    <citation type="submission" date="2015-07" db="EMBL/GenBank/DDBJ databases">
        <title>Whole genome sequencing of Bosea vaviloviae isolated from cave pool.</title>
        <authorList>
            <person name="Tan N.E.H."/>
            <person name="Lee Y.P."/>
            <person name="Gan H.M."/>
            <person name="Barton H."/>
            <person name="Savka M.A."/>
        </authorList>
    </citation>
    <scope>NUCLEOTIDE SEQUENCE [LARGE SCALE GENOMIC DNA]</scope>
    <source>
        <strain evidence="4 5">SD260</strain>
    </source>
</reference>
<dbReference type="OrthoDB" id="9800065at2"/>
<dbReference type="Pfam" id="PF00293">
    <property type="entry name" value="NUDIX"/>
    <property type="match status" value="1"/>
</dbReference>
<dbReference type="GO" id="GO:0016787">
    <property type="term" value="F:hydrolase activity"/>
    <property type="evidence" value="ECO:0007669"/>
    <property type="project" value="UniProtKB-KW"/>
</dbReference>
<proteinExistence type="predicted"/>
<comment type="cofactor">
    <cofactor evidence="1">
        <name>Mg(2+)</name>
        <dbReference type="ChEBI" id="CHEBI:18420"/>
    </cofactor>
</comment>
<dbReference type="RefSeq" id="WP_054209783.1">
    <property type="nucleotide sequence ID" value="NZ_LGSZ01000045.1"/>
</dbReference>
<evidence type="ECO:0000259" key="3">
    <source>
        <dbReference type="PROSITE" id="PS51462"/>
    </source>
</evidence>
<evidence type="ECO:0000313" key="4">
    <source>
        <dbReference type="EMBL" id="KPH80234.1"/>
    </source>
</evidence>
<dbReference type="InterPro" id="IPR000086">
    <property type="entry name" value="NUDIX_hydrolase_dom"/>
</dbReference>
<name>A0A0N1FHC9_9HYPH</name>
<dbReference type="PANTHER" id="PTHR43046">
    <property type="entry name" value="GDP-MANNOSE MANNOSYL HYDROLASE"/>
    <property type="match status" value="1"/>
</dbReference>
<dbReference type="Proteomes" id="UP000037822">
    <property type="component" value="Unassembled WGS sequence"/>
</dbReference>
<feature type="domain" description="Nudix hydrolase" evidence="3">
    <location>
        <begin position="37"/>
        <end position="163"/>
    </location>
</feature>
<protein>
    <submittedName>
        <fullName evidence="4">DNA mismatch repair protein MutT</fullName>
    </submittedName>
</protein>
<dbReference type="PANTHER" id="PTHR43046:SF14">
    <property type="entry name" value="MUTT_NUDIX FAMILY PROTEIN"/>
    <property type="match status" value="1"/>
</dbReference>
<dbReference type="PROSITE" id="PS51462">
    <property type="entry name" value="NUDIX"/>
    <property type="match status" value="1"/>
</dbReference>
<organism evidence="4 5">
    <name type="scientific">Bosea vaviloviae</name>
    <dbReference type="NCBI Taxonomy" id="1526658"/>
    <lineage>
        <taxon>Bacteria</taxon>
        <taxon>Pseudomonadati</taxon>
        <taxon>Pseudomonadota</taxon>
        <taxon>Alphaproteobacteria</taxon>
        <taxon>Hyphomicrobiales</taxon>
        <taxon>Boseaceae</taxon>
        <taxon>Bosea</taxon>
    </lineage>
</organism>